<gene>
    <name evidence="3" type="ORF">EIY87_37880</name>
</gene>
<dbReference type="OrthoDB" id="162914at2"/>
<name>A0A427SZM9_9PSEU</name>
<dbReference type="InterPro" id="IPR012349">
    <property type="entry name" value="Split_barrel_FMN-bd"/>
</dbReference>
<dbReference type="Pfam" id="PF01243">
    <property type="entry name" value="PNPOx_N"/>
    <property type="match status" value="1"/>
</dbReference>
<protein>
    <submittedName>
        <fullName evidence="3">PPOX class F420-dependent oxidoreductase</fullName>
    </submittedName>
</protein>
<dbReference type="GO" id="GO:0005829">
    <property type="term" value="C:cytosol"/>
    <property type="evidence" value="ECO:0007669"/>
    <property type="project" value="TreeGrafter"/>
</dbReference>
<dbReference type="InterPro" id="IPR019920">
    <property type="entry name" value="F420-binding_dom_put"/>
</dbReference>
<dbReference type="Proteomes" id="UP000267081">
    <property type="component" value="Unassembled WGS sequence"/>
</dbReference>
<evidence type="ECO:0000259" key="2">
    <source>
        <dbReference type="Pfam" id="PF01243"/>
    </source>
</evidence>
<dbReference type="GO" id="GO:0070967">
    <property type="term" value="F:coenzyme F420 binding"/>
    <property type="evidence" value="ECO:0007669"/>
    <property type="project" value="TreeGrafter"/>
</dbReference>
<proteinExistence type="predicted"/>
<dbReference type="InterPro" id="IPR011576">
    <property type="entry name" value="Pyridox_Oxase_N"/>
</dbReference>
<dbReference type="Gene3D" id="2.30.110.10">
    <property type="entry name" value="Electron Transport, Fmn-binding Protein, Chain A"/>
    <property type="match status" value="1"/>
</dbReference>
<evidence type="ECO:0000313" key="3">
    <source>
        <dbReference type="EMBL" id="RSD10607.1"/>
    </source>
</evidence>
<evidence type="ECO:0000313" key="4">
    <source>
        <dbReference type="Proteomes" id="UP000267081"/>
    </source>
</evidence>
<evidence type="ECO:0000256" key="1">
    <source>
        <dbReference type="ARBA" id="ARBA00023002"/>
    </source>
</evidence>
<dbReference type="NCBIfam" id="TIGR03618">
    <property type="entry name" value="Rv1155_F420"/>
    <property type="match status" value="1"/>
</dbReference>
<comment type="caution">
    <text evidence="3">The sequence shown here is derived from an EMBL/GenBank/DDBJ whole genome shotgun (WGS) entry which is preliminary data.</text>
</comment>
<dbReference type="PANTHER" id="PTHR35176:SF6">
    <property type="entry name" value="HEME OXYGENASE HI_0854-RELATED"/>
    <property type="match status" value="1"/>
</dbReference>
<dbReference type="EMBL" id="RSEC01000060">
    <property type="protein sequence ID" value="RSD10607.1"/>
    <property type="molecule type" value="Genomic_DNA"/>
</dbReference>
<keyword evidence="1" id="KW-0560">Oxidoreductase</keyword>
<organism evidence="3 4">
    <name type="scientific">Amycolatopsis eburnea</name>
    <dbReference type="NCBI Taxonomy" id="2267691"/>
    <lineage>
        <taxon>Bacteria</taxon>
        <taxon>Bacillati</taxon>
        <taxon>Actinomycetota</taxon>
        <taxon>Actinomycetes</taxon>
        <taxon>Pseudonocardiales</taxon>
        <taxon>Pseudonocardiaceae</taxon>
        <taxon>Amycolatopsis</taxon>
    </lineage>
</organism>
<dbReference type="PANTHER" id="PTHR35176">
    <property type="entry name" value="HEME OXYGENASE HI_0854-RELATED"/>
    <property type="match status" value="1"/>
</dbReference>
<feature type="domain" description="Pyridoxamine 5'-phosphate oxidase N-terminal" evidence="2">
    <location>
        <begin position="6"/>
        <end position="125"/>
    </location>
</feature>
<dbReference type="InterPro" id="IPR052019">
    <property type="entry name" value="F420H2_bilvrd_red/Heme_oxyg"/>
</dbReference>
<dbReference type="AlphaFoldDB" id="A0A427SZM9"/>
<accession>A0A427SZM9</accession>
<reference evidence="3 4" key="1">
    <citation type="submission" date="2018-12" db="EMBL/GenBank/DDBJ databases">
        <title>Amycolatopsis eburnea sp. nov. actinomycete associate with arbuscular mycorrhiza fungal spore.</title>
        <authorList>
            <person name="Lumyong S."/>
            <person name="Chaiya L."/>
        </authorList>
    </citation>
    <scope>NUCLEOTIDE SEQUENCE [LARGE SCALE GENOMIC DNA]</scope>
    <source>
        <strain evidence="3 4">GLM-1</strain>
    </source>
</reference>
<dbReference type="RefSeq" id="WP_125314753.1">
    <property type="nucleotide sequence ID" value="NZ_RSEC01000060.1"/>
</dbReference>
<dbReference type="SUPFAM" id="SSF50475">
    <property type="entry name" value="FMN-binding split barrel"/>
    <property type="match status" value="1"/>
</dbReference>
<dbReference type="GO" id="GO:0016627">
    <property type="term" value="F:oxidoreductase activity, acting on the CH-CH group of donors"/>
    <property type="evidence" value="ECO:0007669"/>
    <property type="project" value="TreeGrafter"/>
</dbReference>
<keyword evidence="4" id="KW-1185">Reference proteome</keyword>
<sequence length="129" mass="14578">MELPADLLALLREPSLCFLATSMPDGSPQLTQTWVDTDGTHILVNTVLGHQKQRNIERDPRVALNVADRDRPSRYYAIRGRVVETTEEGAVEHIEELAQRYLGGPYPWWGGRDQTRVLLTVKADRITPS</sequence>